<gene>
    <name evidence="6" type="ORF">Ga0123461_1727</name>
</gene>
<feature type="domain" description="Helicase C-terminal" evidence="5">
    <location>
        <begin position="931"/>
        <end position="1081"/>
    </location>
</feature>
<evidence type="ECO:0000259" key="4">
    <source>
        <dbReference type="PROSITE" id="PS51192"/>
    </source>
</evidence>
<evidence type="ECO:0000259" key="5">
    <source>
        <dbReference type="PROSITE" id="PS51194"/>
    </source>
</evidence>
<dbReference type="SMART" id="SM00490">
    <property type="entry name" value="HELICc"/>
    <property type="match status" value="1"/>
</dbReference>
<dbReference type="InterPro" id="IPR038718">
    <property type="entry name" value="SNF2-like_sf"/>
</dbReference>
<dbReference type="GO" id="GO:0008270">
    <property type="term" value="F:zinc ion binding"/>
    <property type="evidence" value="ECO:0007669"/>
    <property type="project" value="UniProtKB-KW"/>
</dbReference>
<evidence type="ECO:0000313" key="6">
    <source>
        <dbReference type="EMBL" id="ATX80140.1"/>
    </source>
</evidence>
<keyword evidence="6" id="KW-0067">ATP-binding</keyword>
<dbReference type="PROSITE" id="PS51192">
    <property type="entry name" value="HELICASE_ATP_BIND_1"/>
    <property type="match status" value="1"/>
</dbReference>
<dbReference type="Pfam" id="PF00176">
    <property type="entry name" value="SNF2-rel_dom"/>
    <property type="match status" value="1"/>
</dbReference>
<dbReference type="InterPro" id="IPR000330">
    <property type="entry name" value="SNF2_N"/>
</dbReference>
<dbReference type="GO" id="GO:0005524">
    <property type="term" value="F:ATP binding"/>
    <property type="evidence" value="ECO:0007669"/>
    <property type="project" value="InterPro"/>
</dbReference>
<dbReference type="KEGG" id="maes:Ga0123461_1727"/>
<name>A0A2K8KYQ0_MARES</name>
<evidence type="ECO:0000256" key="2">
    <source>
        <dbReference type="PROSITE-ProRule" id="PRU00325"/>
    </source>
</evidence>
<protein>
    <submittedName>
        <fullName evidence="6">Superfamily II DNA or RNA helicase, SNF2 family</fullName>
    </submittedName>
</protein>
<keyword evidence="6" id="KW-0347">Helicase</keyword>
<dbReference type="SUPFAM" id="SSF52540">
    <property type="entry name" value="P-loop containing nucleoside triphosphate hydrolases"/>
    <property type="match status" value="2"/>
</dbReference>
<dbReference type="GO" id="GO:0004386">
    <property type="term" value="F:helicase activity"/>
    <property type="evidence" value="ECO:0007669"/>
    <property type="project" value="UniProtKB-KW"/>
</dbReference>
<dbReference type="GO" id="GO:0016787">
    <property type="term" value="F:hydrolase activity"/>
    <property type="evidence" value="ECO:0007669"/>
    <property type="project" value="UniProtKB-KW"/>
</dbReference>
<keyword evidence="6" id="KW-0547">Nucleotide-binding</keyword>
<dbReference type="Proteomes" id="UP000231701">
    <property type="component" value="Chromosome"/>
</dbReference>
<keyword evidence="2" id="KW-0863">Zinc-finger</keyword>
<dbReference type="InterPro" id="IPR049730">
    <property type="entry name" value="SNF2/RAD54-like_C"/>
</dbReference>
<dbReference type="InterPro" id="IPR007527">
    <property type="entry name" value="Znf_SWIM"/>
</dbReference>
<keyword evidence="1" id="KW-0378">Hydrolase</keyword>
<dbReference type="AlphaFoldDB" id="A0A2K8KYQ0"/>
<dbReference type="CDD" id="cd18793">
    <property type="entry name" value="SF2_C_SNF"/>
    <property type="match status" value="1"/>
</dbReference>
<feature type="domain" description="SWIM-type" evidence="3">
    <location>
        <begin position="57"/>
        <end position="92"/>
    </location>
</feature>
<organism evidence="6 7">
    <name type="scientific">Mariprofundus aestuarium</name>
    <dbReference type="NCBI Taxonomy" id="1921086"/>
    <lineage>
        <taxon>Bacteria</taxon>
        <taxon>Pseudomonadati</taxon>
        <taxon>Pseudomonadota</taxon>
        <taxon>Candidatius Mariprofundia</taxon>
        <taxon>Mariprofundales</taxon>
        <taxon>Mariprofundaceae</taxon>
        <taxon>Mariprofundus</taxon>
    </lineage>
</organism>
<dbReference type="InterPro" id="IPR001650">
    <property type="entry name" value="Helicase_C-like"/>
</dbReference>
<evidence type="ECO:0000259" key="3">
    <source>
        <dbReference type="PROSITE" id="PS50966"/>
    </source>
</evidence>
<dbReference type="PANTHER" id="PTHR10799">
    <property type="entry name" value="SNF2/RAD54 HELICASE FAMILY"/>
    <property type="match status" value="1"/>
</dbReference>
<dbReference type="RefSeq" id="WP_100277949.1">
    <property type="nucleotide sequence ID" value="NZ_CP018799.1"/>
</dbReference>
<keyword evidence="2" id="KW-0479">Metal-binding</keyword>
<dbReference type="OrthoDB" id="5287023at2"/>
<dbReference type="Pfam" id="PF00271">
    <property type="entry name" value="Helicase_C"/>
    <property type="match status" value="1"/>
</dbReference>
<evidence type="ECO:0000256" key="1">
    <source>
        <dbReference type="ARBA" id="ARBA00022801"/>
    </source>
</evidence>
<evidence type="ECO:0000313" key="7">
    <source>
        <dbReference type="Proteomes" id="UP000231701"/>
    </source>
</evidence>
<accession>A0A2K8KYQ0</accession>
<dbReference type="InterPro" id="IPR027417">
    <property type="entry name" value="P-loop_NTPase"/>
</dbReference>
<dbReference type="EMBL" id="CP018799">
    <property type="protein sequence ID" value="ATX80140.1"/>
    <property type="molecule type" value="Genomic_DNA"/>
</dbReference>
<keyword evidence="7" id="KW-1185">Reference proteome</keyword>
<sequence>MAEMPEMTEAQIRKWVGKATAAKGKELFEKGRINDFDLNEGGKSVVASVRGDDRVPLQVQVSRSDEALTHSRCSCPLGEKCKHVAAVLYEWMDELEGGEAEASSPPVGPFAFGQWLGALENVKDGSAPTTEYSDGIKQRLIYILEPDGDQDVRLHFVTARLLKSGGYGKAVPYDAANILQYSVPQYILSSDEKILREVATDRSLSSLRGYRIKGEEGLGILKRVLSTGRCHWKDKDHQAMKRDDKRRGEWQWKLNSRGDQHLSLQMSQDEMIVPTSPPWYIDVHANLSGPIETGQPSTVAEILLNMPAVELDCDDDVIAKVTAQLPVGVPGPVRLTHEQRQVRPLPLVKLYTKKLAQRWGHRTPDLCHVVELWFDYDGKKTPYCTDPEAIRAIRGERVIDYHRDMDVEREAFEAFEVAGLLPLAEQELAELFDFEAQMFTLDNESYWPEWMLYEAPELEEKGFTLEVADNFAFQIEHATGWQLDINQRTGGQGSGLMGQASLTVTLSDGEEVDLISAMGSWVGKQPELLSNESLALLKEKEQVPLPLPDGRLLSAPGEMVANILRFMLDVFAGDKKTEEVVLSAPQLLALEESISNSDVPVQISSSAWLKHMKQLSDISTIPECDVPKGLKADLRDYQLAGLSWMQFLREMQLGGILADDMGLGKTVQALAHILKEKEDGRLESPALVIAPTSLMHNWRREAKKFAPSLSVLVVHGPTRALHFDQLDSFDLVLTTYPLLARDFDTLVEQQWHLLILDEAQNIKNPRAKGSQLVRKLHANHKICMTGTPMENHLGELWAQFDFLMPGYLHDQRNFTRLFRKPIEIQGDIARQDALNVRLRPFMLRRTKEQVALELPPKTEMIRSIEIEGAQRELYESVRLAMQKRVRDAVASMGLAKSQIVVLDALLKMRQVCCDPRLVSGISHDEAPPSAKLEMLLDMLPEMIEEGRKVLLFSQFTTMLALIEKEMIKRKIGYVKLTGQTRDRETPIESFQNGEVPLFLISLKAGGVGLNLTAADTVIHYDPWWNPAAEAQATDRAHRIGQDKAVFVYKLITEGTVEEKILELQERKRQLAEGVVHSREGAQNSLWSPEDFDMLFSPLT</sequence>
<feature type="domain" description="Helicase ATP-binding" evidence="4">
    <location>
        <begin position="646"/>
        <end position="806"/>
    </location>
</feature>
<dbReference type="Gene3D" id="3.40.50.300">
    <property type="entry name" value="P-loop containing nucleotide triphosphate hydrolases"/>
    <property type="match status" value="1"/>
</dbReference>
<dbReference type="Pfam" id="PF04434">
    <property type="entry name" value="SWIM"/>
    <property type="match status" value="1"/>
</dbReference>
<dbReference type="CDD" id="cd18012">
    <property type="entry name" value="DEXQc_arch_SWI2_SNF2"/>
    <property type="match status" value="1"/>
</dbReference>
<dbReference type="SMART" id="SM00487">
    <property type="entry name" value="DEXDc"/>
    <property type="match status" value="1"/>
</dbReference>
<dbReference type="Gene3D" id="3.40.50.10810">
    <property type="entry name" value="Tandem AAA-ATPase domain"/>
    <property type="match status" value="1"/>
</dbReference>
<dbReference type="PROSITE" id="PS50966">
    <property type="entry name" value="ZF_SWIM"/>
    <property type="match status" value="1"/>
</dbReference>
<proteinExistence type="predicted"/>
<reference evidence="6 7" key="1">
    <citation type="submission" date="2016-12" db="EMBL/GenBank/DDBJ databases">
        <title>Isolation and genomic insights into novel planktonic Zetaproteobacteria from stratified waters of the Chesapeake Bay.</title>
        <authorList>
            <person name="McAllister S.M."/>
            <person name="Kato S."/>
            <person name="Chan C.S."/>
            <person name="Chiu B.K."/>
            <person name="Field E.K."/>
        </authorList>
    </citation>
    <scope>NUCLEOTIDE SEQUENCE [LARGE SCALE GENOMIC DNA]</scope>
    <source>
        <strain evidence="6 7">CP-5</strain>
    </source>
</reference>
<dbReference type="InterPro" id="IPR014001">
    <property type="entry name" value="Helicase_ATP-bd"/>
</dbReference>
<keyword evidence="2" id="KW-0862">Zinc</keyword>
<dbReference type="PROSITE" id="PS51194">
    <property type="entry name" value="HELICASE_CTER"/>
    <property type="match status" value="1"/>
</dbReference>